<keyword evidence="7" id="KW-1185">Reference proteome</keyword>
<accession>A0ABD2PR77</accession>
<dbReference type="PROSITE" id="PS01238">
    <property type="entry name" value="GDA1_CD39_NTPASE"/>
    <property type="match status" value="1"/>
</dbReference>
<dbReference type="Pfam" id="PF01150">
    <property type="entry name" value="GDA1_CD39"/>
    <property type="match status" value="1"/>
</dbReference>
<dbReference type="Proteomes" id="UP001626550">
    <property type="component" value="Unassembled WGS sequence"/>
</dbReference>
<proteinExistence type="inferred from homology"/>
<evidence type="ECO:0000313" key="7">
    <source>
        <dbReference type="Proteomes" id="UP001626550"/>
    </source>
</evidence>
<dbReference type="AlphaFoldDB" id="A0ABD2PR77"/>
<feature type="active site" description="Proton acceptor" evidence="3">
    <location>
        <position position="118"/>
    </location>
</feature>
<evidence type="ECO:0000256" key="2">
    <source>
        <dbReference type="ARBA" id="ARBA00022801"/>
    </source>
</evidence>
<dbReference type="EMBL" id="JBJKFK010003352">
    <property type="protein sequence ID" value="KAL3309992.1"/>
    <property type="molecule type" value="Genomic_DNA"/>
</dbReference>
<name>A0ABD2PR77_9PLAT</name>
<keyword evidence="4" id="KW-0547">Nucleotide-binding</keyword>
<dbReference type="PANTHER" id="PTHR11782:SF121">
    <property type="entry name" value="NUCLEOSIDE-DIPHOSPHATASE MIG-23"/>
    <property type="match status" value="1"/>
</dbReference>
<gene>
    <name evidence="6" type="primary">ENTPD4</name>
    <name evidence="6" type="ORF">Ciccas_011448</name>
</gene>
<dbReference type="InterPro" id="IPR000407">
    <property type="entry name" value="GDA1_CD39_NTPase"/>
</dbReference>
<evidence type="ECO:0000256" key="4">
    <source>
        <dbReference type="PIRSR" id="PIRSR600407-2"/>
    </source>
</evidence>
<reference evidence="6 7" key="1">
    <citation type="submission" date="2024-11" db="EMBL/GenBank/DDBJ databases">
        <title>Adaptive evolution of stress response genes in parasites aligns with host niche diversity.</title>
        <authorList>
            <person name="Hahn C."/>
            <person name="Resl P."/>
        </authorList>
    </citation>
    <scope>NUCLEOTIDE SEQUENCE [LARGE SCALE GENOMIC DNA]</scope>
    <source>
        <strain evidence="6">EGGRZ-B1_66</strain>
        <tissue evidence="6">Body</tissue>
    </source>
</reference>
<evidence type="ECO:0000256" key="3">
    <source>
        <dbReference type="PIRSR" id="PIRSR600407-1"/>
    </source>
</evidence>
<sequence length="388" mass="43568">MFLYTWPDRGQAIPEISIMLDSTGKQVVKKQTPGLSSYAERLSEIPQYLGPLLDLASTNIPAQLHSTTSVFILATAGMRFLSESDQNDIWTRVRQFVASSYSFSFLPEMAFTISGPEEGIYGWITVNYLLGRFTHSSAKPTVGMIDLGGGSMQIAYQIPYQEDHENIFNVDLSGDKQFTLYATTFLGYGINAAKSLYKGMLASNLTNKAKSVVKAEDVSEYSEFINRELAPLREGTELKLRGTGEVPLCSKKLKPLLRKGVACSLDPCSMKGVHQPSLPAVEFYGLSEFWYTASALDADRYEKRAFIERGLHYCQMPSSNRKEQEWKNSRCFNAAWISLVLHEGFGFPDSLNNFYPVNEINGIEVQWSLGALLFKFHDSFNRYVSTLQ</sequence>
<comment type="caution">
    <text evidence="6">The sequence shown here is derived from an EMBL/GenBank/DDBJ whole genome shotgun (WGS) entry which is preliminary data.</text>
</comment>
<dbReference type="PANTHER" id="PTHR11782">
    <property type="entry name" value="ADENOSINE/GUANOSINE DIPHOSPHATASE"/>
    <property type="match status" value="1"/>
</dbReference>
<evidence type="ECO:0000256" key="5">
    <source>
        <dbReference type="RuleBase" id="RU003833"/>
    </source>
</evidence>
<keyword evidence="4" id="KW-0067">ATP-binding</keyword>
<dbReference type="GO" id="GO:0016787">
    <property type="term" value="F:hydrolase activity"/>
    <property type="evidence" value="ECO:0007669"/>
    <property type="project" value="UniProtKB-KW"/>
</dbReference>
<feature type="binding site" evidence="4">
    <location>
        <begin position="149"/>
        <end position="153"/>
    </location>
    <ligand>
        <name>ATP</name>
        <dbReference type="ChEBI" id="CHEBI:30616"/>
    </ligand>
</feature>
<dbReference type="Gene3D" id="3.30.420.40">
    <property type="match status" value="1"/>
</dbReference>
<dbReference type="Gene3D" id="3.30.420.150">
    <property type="entry name" value="Exopolyphosphatase. Domain 2"/>
    <property type="match status" value="1"/>
</dbReference>
<organism evidence="6 7">
    <name type="scientific">Cichlidogyrus casuarinus</name>
    <dbReference type="NCBI Taxonomy" id="1844966"/>
    <lineage>
        <taxon>Eukaryota</taxon>
        <taxon>Metazoa</taxon>
        <taxon>Spiralia</taxon>
        <taxon>Lophotrochozoa</taxon>
        <taxon>Platyhelminthes</taxon>
        <taxon>Monogenea</taxon>
        <taxon>Monopisthocotylea</taxon>
        <taxon>Dactylogyridea</taxon>
        <taxon>Ancyrocephalidae</taxon>
        <taxon>Cichlidogyrus</taxon>
    </lineage>
</organism>
<evidence type="ECO:0000256" key="1">
    <source>
        <dbReference type="ARBA" id="ARBA00009283"/>
    </source>
</evidence>
<protein>
    <submittedName>
        <fullName evidence="6">Ectonucleoside triphosphate diphosphohydrolase 4</fullName>
    </submittedName>
</protein>
<evidence type="ECO:0000313" key="6">
    <source>
        <dbReference type="EMBL" id="KAL3309992.1"/>
    </source>
</evidence>
<comment type="similarity">
    <text evidence="1 5">Belongs to the GDA1/CD39 NTPase family.</text>
</comment>
<keyword evidence="2 5" id="KW-0378">Hydrolase</keyword>